<keyword evidence="1" id="KW-0812">Transmembrane</keyword>
<dbReference type="AlphaFoldDB" id="A0A382L401"/>
<evidence type="ECO:0000256" key="1">
    <source>
        <dbReference type="SAM" id="Phobius"/>
    </source>
</evidence>
<gene>
    <name evidence="2" type="ORF">METZ01_LOCUS284264</name>
</gene>
<evidence type="ECO:0000313" key="2">
    <source>
        <dbReference type="EMBL" id="SVC31410.1"/>
    </source>
</evidence>
<feature type="transmembrane region" description="Helical" evidence="1">
    <location>
        <begin position="12"/>
        <end position="32"/>
    </location>
</feature>
<sequence>MRSIARLLWKAITYSGLDALFAVIIVNLLFSFRRIAVPLL</sequence>
<feature type="non-terminal residue" evidence="2">
    <location>
        <position position="40"/>
    </location>
</feature>
<accession>A0A382L401</accession>
<protein>
    <submittedName>
        <fullName evidence="2">Uncharacterized protein</fullName>
    </submittedName>
</protein>
<dbReference type="EMBL" id="UINC01084606">
    <property type="protein sequence ID" value="SVC31410.1"/>
    <property type="molecule type" value="Genomic_DNA"/>
</dbReference>
<organism evidence="2">
    <name type="scientific">marine metagenome</name>
    <dbReference type="NCBI Taxonomy" id="408172"/>
    <lineage>
        <taxon>unclassified sequences</taxon>
        <taxon>metagenomes</taxon>
        <taxon>ecological metagenomes</taxon>
    </lineage>
</organism>
<proteinExistence type="predicted"/>
<keyword evidence="1" id="KW-1133">Transmembrane helix</keyword>
<keyword evidence="1" id="KW-0472">Membrane</keyword>
<name>A0A382L401_9ZZZZ</name>
<reference evidence="2" key="1">
    <citation type="submission" date="2018-05" db="EMBL/GenBank/DDBJ databases">
        <authorList>
            <person name="Lanie J.A."/>
            <person name="Ng W.-L."/>
            <person name="Kazmierczak K.M."/>
            <person name="Andrzejewski T.M."/>
            <person name="Davidsen T.M."/>
            <person name="Wayne K.J."/>
            <person name="Tettelin H."/>
            <person name="Glass J.I."/>
            <person name="Rusch D."/>
            <person name="Podicherti R."/>
            <person name="Tsui H.-C.T."/>
            <person name="Winkler M.E."/>
        </authorList>
    </citation>
    <scope>NUCLEOTIDE SEQUENCE</scope>
</reference>